<keyword evidence="2" id="KW-1185">Reference proteome</keyword>
<evidence type="ECO:0000313" key="2">
    <source>
        <dbReference type="Proteomes" id="UP000236547"/>
    </source>
</evidence>
<evidence type="ECO:0008006" key="3">
    <source>
        <dbReference type="Google" id="ProtNLM"/>
    </source>
</evidence>
<accession>A0ABX4W9Y3</accession>
<reference evidence="1 2" key="1">
    <citation type="submission" date="2018-01" db="EMBL/GenBank/DDBJ databases">
        <title>Draft genome sequences of six Vibrio diazotrophicus strains isolated from deep-sea sediments of the Baltic Sea.</title>
        <authorList>
            <person name="Castillo D."/>
            <person name="Vandieken V."/>
            <person name="Chiang O."/>
            <person name="Middelboe M."/>
        </authorList>
    </citation>
    <scope>NUCLEOTIDE SEQUENCE [LARGE SCALE GENOMIC DNA]</scope>
    <source>
        <strain evidence="1 2">65.10M</strain>
    </source>
</reference>
<evidence type="ECO:0000313" key="1">
    <source>
        <dbReference type="EMBL" id="PNI00279.1"/>
    </source>
</evidence>
<protein>
    <recommendedName>
        <fullName evidence="3">DUF2513 domain-containing protein</fullName>
    </recommendedName>
</protein>
<dbReference type="Proteomes" id="UP000236547">
    <property type="component" value="Unassembled WGS sequence"/>
</dbReference>
<comment type="caution">
    <text evidence="1">The sequence shown here is derived from an EMBL/GenBank/DDBJ whole genome shotgun (WGS) entry which is preliminary data.</text>
</comment>
<name>A0ABX4W9Y3_VIBDI</name>
<dbReference type="RefSeq" id="WP_102968798.1">
    <property type="nucleotide sequence ID" value="NZ_POSM01000017.1"/>
</dbReference>
<proteinExistence type="predicted"/>
<gene>
    <name evidence="1" type="ORF">C1O25_13000</name>
</gene>
<dbReference type="EMBL" id="POSM01000017">
    <property type="protein sequence ID" value="PNI00279.1"/>
    <property type="molecule type" value="Genomic_DNA"/>
</dbReference>
<sequence length="148" mass="16351">MKVSNYELFNEFAGKILANLLEHIPLESTDAAGTIAGCTGSFKLGESVPKDWTIFRETVIWLRDEGFIKFGISDFQYEQPEFRYRLPKAKLTYKGLEALKSIPDPLNPTSSNTLADSLVDGAKEGTKGVMSDLTKQAFTLLFSSMVGS</sequence>
<organism evidence="1 2">
    <name type="scientific">Vibrio diazotrophicus</name>
    <dbReference type="NCBI Taxonomy" id="685"/>
    <lineage>
        <taxon>Bacteria</taxon>
        <taxon>Pseudomonadati</taxon>
        <taxon>Pseudomonadota</taxon>
        <taxon>Gammaproteobacteria</taxon>
        <taxon>Vibrionales</taxon>
        <taxon>Vibrionaceae</taxon>
        <taxon>Vibrio</taxon>
    </lineage>
</organism>